<dbReference type="GeneID" id="2900860"/>
<evidence type="ECO:0000313" key="2">
    <source>
        <dbReference type="Proteomes" id="UP000000599"/>
    </source>
</evidence>
<dbReference type="InParanoid" id="Q6BTH3"/>
<dbReference type="AlphaFoldDB" id="Q6BTH3"/>
<evidence type="ECO:0000313" key="1">
    <source>
        <dbReference type="EMBL" id="CAG86609.1"/>
    </source>
</evidence>
<sequence length="62" mass="7248">METHDLRIVQVEGIPLVIHDKKIVNSLSERFRKYVHWIAGSSSDDILDHISSHFQNQDRKHA</sequence>
<dbReference type="KEGG" id="dha:DEHA2D00638g"/>
<reference evidence="1 2" key="1">
    <citation type="journal article" date="2004" name="Nature">
        <title>Genome evolution in yeasts.</title>
        <authorList>
            <consortium name="Genolevures"/>
            <person name="Dujon B."/>
            <person name="Sherman D."/>
            <person name="Fischer G."/>
            <person name="Durrens P."/>
            <person name="Casaregola S."/>
            <person name="Lafontaine I."/>
            <person name="de Montigny J."/>
            <person name="Marck C."/>
            <person name="Neuveglise C."/>
            <person name="Talla E."/>
            <person name="Goffard N."/>
            <person name="Frangeul L."/>
            <person name="Aigle M."/>
            <person name="Anthouard V."/>
            <person name="Babour A."/>
            <person name="Barbe V."/>
            <person name="Barnay S."/>
            <person name="Blanchin S."/>
            <person name="Beckerich J.M."/>
            <person name="Beyne E."/>
            <person name="Bleykasten C."/>
            <person name="Boisrame A."/>
            <person name="Boyer J."/>
            <person name="Cattolico L."/>
            <person name="Confanioleri F."/>
            <person name="de Daruvar A."/>
            <person name="Despons L."/>
            <person name="Fabre E."/>
            <person name="Fairhead C."/>
            <person name="Ferry-Dumazet H."/>
            <person name="Groppi A."/>
            <person name="Hantraye F."/>
            <person name="Hennequin C."/>
            <person name="Jauniaux N."/>
            <person name="Joyet P."/>
            <person name="Kachouri R."/>
            <person name="Kerrest A."/>
            <person name="Koszul R."/>
            <person name="Lemaire M."/>
            <person name="Lesur I."/>
            <person name="Ma L."/>
            <person name="Muller H."/>
            <person name="Nicaud J.M."/>
            <person name="Nikolski M."/>
            <person name="Oztas S."/>
            <person name="Ozier-Kalogeropoulos O."/>
            <person name="Pellenz S."/>
            <person name="Potier S."/>
            <person name="Richard G.F."/>
            <person name="Straub M.L."/>
            <person name="Suleau A."/>
            <person name="Swennene D."/>
            <person name="Tekaia F."/>
            <person name="Wesolowski-Louvel M."/>
            <person name="Westhof E."/>
            <person name="Wirth B."/>
            <person name="Zeniou-Meyer M."/>
            <person name="Zivanovic I."/>
            <person name="Bolotin-Fukuhara M."/>
            <person name="Thierry A."/>
            <person name="Bouchier C."/>
            <person name="Caudron B."/>
            <person name="Scarpelli C."/>
            <person name="Gaillardin C."/>
            <person name="Weissenbach J."/>
            <person name="Wincker P."/>
            <person name="Souciet J.L."/>
        </authorList>
    </citation>
    <scope>NUCLEOTIDE SEQUENCE [LARGE SCALE GENOMIC DNA]</scope>
    <source>
        <strain evidence="2">ATCC 36239 / CBS 767 / BCRC 21394 / JCM 1990 / NBRC 0083 / IGC 2968</strain>
    </source>
</reference>
<keyword evidence="2" id="KW-1185">Reference proteome</keyword>
<dbReference type="RefSeq" id="XP_458496.1">
    <property type="nucleotide sequence ID" value="XM_458496.1"/>
</dbReference>
<protein>
    <submittedName>
        <fullName evidence="1">DEHA2D00638p</fullName>
    </submittedName>
</protein>
<dbReference type="Proteomes" id="UP000000599">
    <property type="component" value="Chromosome D"/>
</dbReference>
<proteinExistence type="predicted"/>
<accession>Q6BTH3</accession>
<dbReference type="VEuPathDB" id="FungiDB:DEHA2D00638g"/>
<gene>
    <name evidence="1" type="ordered locus">DEHA2D00638g</name>
</gene>
<name>Q6BTH3_DEBHA</name>
<organism evidence="1 2">
    <name type="scientific">Debaryomyces hansenii (strain ATCC 36239 / CBS 767 / BCRC 21394 / JCM 1990 / NBRC 0083 / IGC 2968)</name>
    <name type="common">Yeast</name>
    <name type="synonym">Torulaspora hansenii</name>
    <dbReference type="NCBI Taxonomy" id="284592"/>
    <lineage>
        <taxon>Eukaryota</taxon>
        <taxon>Fungi</taxon>
        <taxon>Dikarya</taxon>
        <taxon>Ascomycota</taxon>
        <taxon>Saccharomycotina</taxon>
        <taxon>Pichiomycetes</taxon>
        <taxon>Debaryomycetaceae</taxon>
        <taxon>Debaryomyces</taxon>
    </lineage>
</organism>
<dbReference type="HOGENOM" id="CLU_2904150_0_0_1"/>
<dbReference type="EMBL" id="CR382136">
    <property type="protein sequence ID" value="CAG86609.1"/>
    <property type="molecule type" value="Genomic_DNA"/>
</dbReference>